<protein>
    <submittedName>
        <fullName evidence="3">Uncharacterized protein</fullName>
    </submittedName>
</protein>
<dbReference type="OrthoDB" id="3269515at2759"/>
<feature type="compositionally biased region" description="Polar residues" evidence="1">
    <location>
        <begin position="263"/>
        <end position="279"/>
    </location>
</feature>
<dbReference type="EMBL" id="CM032183">
    <property type="protein sequence ID" value="KAG7094868.1"/>
    <property type="molecule type" value="Genomic_DNA"/>
</dbReference>
<feature type="compositionally biased region" description="Basic residues" evidence="1">
    <location>
        <begin position="1"/>
        <end position="10"/>
    </location>
</feature>
<feature type="compositionally biased region" description="Low complexity" evidence="1">
    <location>
        <begin position="378"/>
        <end position="399"/>
    </location>
</feature>
<feature type="transmembrane region" description="Helical" evidence="2">
    <location>
        <begin position="142"/>
        <end position="166"/>
    </location>
</feature>
<accession>A0A9P7S466</accession>
<feature type="compositionally biased region" description="Basic and acidic residues" evidence="1">
    <location>
        <begin position="208"/>
        <end position="231"/>
    </location>
</feature>
<reference evidence="3" key="1">
    <citation type="journal article" date="2021" name="Genome Biol. Evol.">
        <title>The assembled and annotated genome of the fairy-ring fungus Marasmius oreades.</title>
        <authorList>
            <person name="Hiltunen M."/>
            <person name="Ament-Velasquez S.L."/>
            <person name="Johannesson H."/>
        </authorList>
    </citation>
    <scope>NUCLEOTIDE SEQUENCE</scope>
    <source>
        <strain evidence="3">03SP1</strain>
    </source>
</reference>
<feature type="compositionally biased region" description="Basic and acidic residues" evidence="1">
    <location>
        <begin position="367"/>
        <end position="377"/>
    </location>
</feature>
<feature type="compositionally biased region" description="Gly residues" evidence="1">
    <location>
        <begin position="445"/>
        <end position="454"/>
    </location>
</feature>
<dbReference type="Proteomes" id="UP001049176">
    <property type="component" value="Chromosome 3"/>
</dbReference>
<evidence type="ECO:0000256" key="1">
    <source>
        <dbReference type="SAM" id="MobiDB-lite"/>
    </source>
</evidence>
<dbReference type="GeneID" id="66074751"/>
<feature type="region of interest" description="Disordered" evidence="1">
    <location>
        <begin position="172"/>
        <end position="231"/>
    </location>
</feature>
<sequence length="565" mass="60283">MRSNRRRSLYKRTQTNSPRQLPPTITSSFNWWPYPSWGATTTSTPAQAIATITTTVLPIQPATSTTATPEVLSSSLIAPSIATPVSSNSSSSIGSSITSPPSDSHGITTITGTRDSQSGAPSTVVEYPKVHPASNNQNLNMILIPVFIVLGLVVGSVIAWFAYGCFTRKPERRRRRSELEVGPAYCPSSLSSKGTGSIQEKIPLSGGERCDDRDAASDDGHSWHALDVNDDHDAIPTDERAAFLGGPHPVNPGYLAPLPATRKPQSSTQGLSRAKTGTSVSVYSQLNDDDEFDEVSFMGESTFDPRSPRVPLSTSPPKKKEQALNPDSMRRAPTTATTTTMASSDTRTVSLSRRRPTCSRVDTTSSADERKSVKDLSRANTAKTTKTTRTTNTTTTTTTRSGANTAMSFRIVEESPLPTPLHSPPAIDASGFSWAGVGEMLWGNGEGNRNGGGSDRYTNLPDRGGRSPVKKRSLGSTMSGGGDGASTRTGRTRGKSVTTAGERSSRPVSRAGSSEGEQGQERRLRDYYGHGGPHSHSHHKLPQSPPQVTSPKLEGDLCFSPALGR</sequence>
<dbReference type="RefSeq" id="XP_043011338.1">
    <property type="nucleotide sequence ID" value="XM_043150251.1"/>
</dbReference>
<keyword evidence="2" id="KW-0812">Transmembrane</keyword>
<feature type="region of interest" description="Disordered" evidence="1">
    <location>
        <begin position="299"/>
        <end position="406"/>
    </location>
</feature>
<feature type="region of interest" description="Disordered" evidence="1">
    <location>
        <begin position="1"/>
        <end position="25"/>
    </location>
</feature>
<comment type="caution">
    <text evidence="3">The sequence shown here is derived from an EMBL/GenBank/DDBJ whole genome shotgun (WGS) entry which is preliminary data.</text>
</comment>
<keyword evidence="4" id="KW-1185">Reference proteome</keyword>
<evidence type="ECO:0000256" key="2">
    <source>
        <dbReference type="SAM" id="Phobius"/>
    </source>
</evidence>
<proteinExistence type="predicted"/>
<keyword evidence="2" id="KW-0472">Membrane</keyword>
<gene>
    <name evidence="3" type="ORF">E1B28_005675</name>
</gene>
<evidence type="ECO:0000313" key="3">
    <source>
        <dbReference type="EMBL" id="KAG7094868.1"/>
    </source>
</evidence>
<dbReference type="AlphaFoldDB" id="A0A9P7S466"/>
<feature type="compositionally biased region" description="Basic and acidic residues" evidence="1">
    <location>
        <begin position="519"/>
        <end position="528"/>
    </location>
</feature>
<organism evidence="3 4">
    <name type="scientific">Marasmius oreades</name>
    <name type="common">fairy-ring Marasmius</name>
    <dbReference type="NCBI Taxonomy" id="181124"/>
    <lineage>
        <taxon>Eukaryota</taxon>
        <taxon>Fungi</taxon>
        <taxon>Dikarya</taxon>
        <taxon>Basidiomycota</taxon>
        <taxon>Agaricomycotina</taxon>
        <taxon>Agaricomycetes</taxon>
        <taxon>Agaricomycetidae</taxon>
        <taxon>Agaricales</taxon>
        <taxon>Marasmiineae</taxon>
        <taxon>Marasmiaceae</taxon>
        <taxon>Marasmius</taxon>
    </lineage>
</organism>
<feature type="region of interest" description="Disordered" evidence="1">
    <location>
        <begin position="256"/>
        <end position="279"/>
    </location>
</feature>
<evidence type="ECO:0000313" key="4">
    <source>
        <dbReference type="Proteomes" id="UP001049176"/>
    </source>
</evidence>
<feature type="compositionally biased region" description="Polar residues" evidence="1">
    <location>
        <begin position="188"/>
        <end position="198"/>
    </location>
</feature>
<name>A0A9P7S466_9AGAR</name>
<feature type="compositionally biased region" description="Polar residues" evidence="1">
    <location>
        <begin position="11"/>
        <end position="25"/>
    </location>
</feature>
<keyword evidence="2" id="KW-1133">Transmembrane helix</keyword>
<feature type="compositionally biased region" description="Low complexity" evidence="1">
    <location>
        <begin position="331"/>
        <end position="348"/>
    </location>
</feature>
<feature type="region of interest" description="Disordered" evidence="1">
    <location>
        <begin position="84"/>
        <end position="104"/>
    </location>
</feature>
<dbReference type="KEGG" id="more:E1B28_005675"/>
<feature type="region of interest" description="Disordered" evidence="1">
    <location>
        <begin position="445"/>
        <end position="565"/>
    </location>
</feature>